<dbReference type="SUPFAM" id="SSF53850">
    <property type="entry name" value="Periplasmic binding protein-like II"/>
    <property type="match status" value="1"/>
</dbReference>
<sequence length="286" mass="33240">MLLTKLYYFRSAAKFENLTKAAKELKISQPTLTKTIRLLETEIGVPLFKRFGNKIALNDKGKIFQGRCCQIIDSWEEAKREISETNDIAPINISLQVASSYFTELLERIETCQVPSALNFTQNKQDEKAEIVLSSIPTVLPLYDSQVVLEEECLLAVPKYLYDKELFDSPLSLTALENIPMISLTKEYELRQSMDDYFIKHVKKARISYEVDNPSLYRDMINRGMGIALVPRKTWKLQDNEVQLVSLEQPLKRILYIRTLKNQRDNRIIQKIRESMIQFFQELDAT</sequence>
<name>A0ABU3F229_9ENTE</name>
<evidence type="ECO:0000259" key="5">
    <source>
        <dbReference type="PROSITE" id="PS50931"/>
    </source>
</evidence>
<evidence type="ECO:0000256" key="2">
    <source>
        <dbReference type="ARBA" id="ARBA00023015"/>
    </source>
</evidence>
<dbReference type="CDD" id="cd05466">
    <property type="entry name" value="PBP2_LTTR_substrate"/>
    <property type="match status" value="1"/>
</dbReference>
<dbReference type="Gene3D" id="3.40.190.290">
    <property type="match status" value="1"/>
</dbReference>
<keyword evidence="4" id="KW-0804">Transcription</keyword>
<comment type="caution">
    <text evidence="6">The sequence shown here is derived from an EMBL/GenBank/DDBJ whole genome shotgun (WGS) entry which is preliminary data.</text>
</comment>
<protein>
    <submittedName>
        <fullName evidence="6">LysR family transcriptional regulator</fullName>
    </submittedName>
</protein>
<dbReference type="Pfam" id="PF03466">
    <property type="entry name" value="LysR_substrate"/>
    <property type="match status" value="1"/>
</dbReference>
<dbReference type="PRINTS" id="PR00039">
    <property type="entry name" value="HTHLYSR"/>
</dbReference>
<gene>
    <name evidence="6" type="ORF">P7D85_15480</name>
</gene>
<feature type="domain" description="HTH lysR-type" evidence="5">
    <location>
        <begin position="1"/>
        <end position="58"/>
    </location>
</feature>
<dbReference type="InterPro" id="IPR050950">
    <property type="entry name" value="HTH-type_LysR_regulators"/>
</dbReference>
<dbReference type="InterPro" id="IPR005119">
    <property type="entry name" value="LysR_subst-bd"/>
</dbReference>
<organism evidence="6 7">
    <name type="scientific">Enterococcus hulanensis</name>
    <dbReference type="NCBI Taxonomy" id="2559929"/>
    <lineage>
        <taxon>Bacteria</taxon>
        <taxon>Bacillati</taxon>
        <taxon>Bacillota</taxon>
        <taxon>Bacilli</taxon>
        <taxon>Lactobacillales</taxon>
        <taxon>Enterococcaceae</taxon>
        <taxon>Enterococcus</taxon>
    </lineage>
</organism>
<dbReference type="Pfam" id="PF00126">
    <property type="entry name" value="HTH_1"/>
    <property type="match status" value="1"/>
</dbReference>
<dbReference type="Gene3D" id="1.10.10.10">
    <property type="entry name" value="Winged helix-like DNA-binding domain superfamily/Winged helix DNA-binding domain"/>
    <property type="match status" value="1"/>
</dbReference>
<keyword evidence="7" id="KW-1185">Reference proteome</keyword>
<dbReference type="PANTHER" id="PTHR30419:SF8">
    <property type="entry name" value="NITROGEN ASSIMILATION TRANSCRIPTIONAL ACTIVATOR-RELATED"/>
    <property type="match status" value="1"/>
</dbReference>
<dbReference type="InterPro" id="IPR036390">
    <property type="entry name" value="WH_DNA-bd_sf"/>
</dbReference>
<proteinExistence type="inferred from homology"/>
<evidence type="ECO:0000313" key="7">
    <source>
        <dbReference type="Proteomes" id="UP001252875"/>
    </source>
</evidence>
<keyword evidence="2" id="KW-0805">Transcription regulation</keyword>
<comment type="similarity">
    <text evidence="1">Belongs to the LysR transcriptional regulatory family.</text>
</comment>
<keyword evidence="3" id="KW-0238">DNA-binding</keyword>
<dbReference type="Proteomes" id="UP001252875">
    <property type="component" value="Unassembled WGS sequence"/>
</dbReference>
<evidence type="ECO:0000256" key="4">
    <source>
        <dbReference type="ARBA" id="ARBA00023163"/>
    </source>
</evidence>
<dbReference type="SUPFAM" id="SSF46785">
    <property type="entry name" value="Winged helix' DNA-binding domain"/>
    <property type="match status" value="1"/>
</dbReference>
<dbReference type="InterPro" id="IPR000847">
    <property type="entry name" value="LysR_HTH_N"/>
</dbReference>
<evidence type="ECO:0000256" key="3">
    <source>
        <dbReference type="ARBA" id="ARBA00023125"/>
    </source>
</evidence>
<dbReference type="PANTHER" id="PTHR30419">
    <property type="entry name" value="HTH-TYPE TRANSCRIPTIONAL REGULATOR YBHD"/>
    <property type="match status" value="1"/>
</dbReference>
<dbReference type="InterPro" id="IPR036388">
    <property type="entry name" value="WH-like_DNA-bd_sf"/>
</dbReference>
<dbReference type="EMBL" id="JARPYI010000010">
    <property type="protein sequence ID" value="MDT2601189.1"/>
    <property type="molecule type" value="Genomic_DNA"/>
</dbReference>
<dbReference type="RefSeq" id="WP_311823220.1">
    <property type="nucleotide sequence ID" value="NZ_JARPYF010000009.1"/>
</dbReference>
<dbReference type="PROSITE" id="PS50931">
    <property type="entry name" value="HTH_LYSR"/>
    <property type="match status" value="1"/>
</dbReference>
<accession>A0ABU3F229</accession>
<reference evidence="6 7" key="1">
    <citation type="submission" date="2023-03" db="EMBL/GenBank/DDBJ databases">
        <authorList>
            <person name="Shen W."/>
            <person name="Cai J."/>
        </authorList>
    </citation>
    <scope>NUCLEOTIDE SEQUENCE [LARGE SCALE GENOMIC DNA]</scope>
    <source>
        <strain evidence="6 7">D6-4</strain>
    </source>
</reference>
<evidence type="ECO:0000313" key="6">
    <source>
        <dbReference type="EMBL" id="MDT2601189.1"/>
    </source>
</evidence>
<evidence type="ECO:0000256" key="1">
    <source>
        <dbReference type="ARBA" id="ARBA00009437"/>
    </source>
</evidence>